<comment type="caution">
    <text evidence="4">The sequence shown here is derived from an EMBL/GenBank/DDBJ whole genome shotgun (WGS) entry which is preliminary data.</text>
</comment>
<keyword evidence="1" id="KW-0539">Nucleus</keyword>
<keyword evidence="5" id="KW-1185">Reference proteome</keyword>
<dbReference type="AlphaFoldDB" id="A0AAW1N2G3"/>
<evidence type="ECO:0000256" key="1">
    <source>
        <dbReference type="PROSITE-ProRule" id="PRU00371"/>
    </source>
</evidence>
<accession>A0AAW1N2G3</accession>
<sequence>MQINSVTSKTFRLGGVAYVTALSGSFQNTTIYKPSGSEASSEQTSKWQYYKMLLFLHDIVKPRKTISNVSMVGDVKDCGSTPSPSTTLSPCDNLNSNQSPSANKRRKRQHEGDNSISQQLLNAINETNHIPDDTDAFCTRLAASLRRIPRRERSQLEIKFLQMVYEVEDTLSLFDD</sequence>
<feature type="domain" description="BESS" evidence="3">
    <location>
        <begin position="131"/>
        <end position="170"/>
    </location>
</feature>
<evidence type="ECO:0000256" key="2">
    <source>
        <dbReference type="SAM" id="MobiDB-lite"/>
    </source>
</evidence>
<reference evidence="4 5" key="1">
    <citation type="journal article" date="2024" name="BMC Genomics">
        <title>De novo assembly and annotation of Popillia japonica's genome with initial clues to its potential as an invasive pest.</title>
        <authorList>
            <person name="Cucini C."/>
            <person name="Boschi S."/>
            <person name="Funari R."/>
            <person name="Cardaioli E."/>
            <person name="Iannotti N."/>
            <person name="Marturano G."/>
            <person name="Paoli F."/>
            <person name="Bruttini M."/>
            <person name="Carapelli A."/>
            <person name="Frati F."/>
            <person name="Nardi F."/>
        </authorList>
    </citation>
    <scope>NUCLEOTIDE SEQUENCE [LARGE SCALE GENOMIC DNA]</scope>
    <source>
        <strain evidence="4">DMR45628</strain>
    </source>
</reference>
<dbReference type="GO" id="GO:0005634">
    <property type="term" value="C:nucleus"/>
    <property type="evidence" value="ECO:0007669"/>
    <property type="project" value="UniProtKB-SubCell"/>
</dbReference>
<organism evidence="4 5">
    <name type="scientific">Popillia japonica</name>
    <name type="common">Japanese beetle</name>
    <dbReference type="NCBI Taxonomy" id="7064"/>
    <lineage>
        <taxon>Eukaryota</taxon>
        <taxon>Metazoa</taxon>
        <taxon>Ecdysozoa</taxon>
        <taxon>Arthropoda</taxon>
        <taxon>Hexapoda</taxon>
        <taxon>Insecta</taxon>
        <taxon>Pterygota</taxon>
        <taxon>Neoptera</taxon>
        <taxon>Endopterygota</taxon>
        <taxon>Coleoptera</taxon>
        <taxon>Polyphaga</taxon>
        <taxon>Scarabaeiformia</taxon>
        <taxon>Scarabaeidae</taxon>
        <taxon>Rutelinae</taxon>
        <taxon>Popillia</taxon>
    </lineage>
</organism>
<dbReference type="EMBL" id="JASPKY010000019">
    <property type="protein sequence ID" value="KAK9752632.1"/>
    <property type="molecule type" value="Genomic_DNA"/>
</dbReference>
<protein>
    <recommendedName>
        <fullName evidence="3">BESS domain-containing protein</fullName>
    </recommendedName>
</protein>
<gene>
    <name evidence="4" type="ORF">QE152_g4137</name>
</gene>
<evidence type="ECO:0000313" key="5">
    <source>
        <dbReference type="Proteomes" id="UP001458880"/>
    </source>
</evidence>
<dbReference type="PROSITE" id="PS51031">
    <property type="entry name" value="BESS"/>
    <property type="match status" value="1"/>
</dbReference>
<dbReference type="Proteomes" id="UP001458880">
    <property type="component" value="Unassembled WGS sequence"/>
</dbReference>
<dbReference type="InterPro" id="IPR004210">
    <property type="entry name" value="BESS_motif"/>
</dbReference>
<comment type="subcellular location">
    <subcellularLocation>
        <location evidence="1">Nucleus</location>
    </subcellularLocation>
</comment>
<dbReference type="GO" id="GO:0003677">
    <property type="term" value="F:DNA binding"/>
    <property type="evidence" value="ECO:0007669"/>
    <property type="project" value="InterPro"/>
</dbReference>
<proteinExistence type="predicted"/>
<evidence type="ECO:0000313" key="4">
    <source>
        <dbReference type="EMBL" id="KAK9752632.1"/>
    </source>
</evidence>
<name>A0AAW1N2G3_POPJA</name>
<feature type="compositionally biased region" description="Polar residues" evidence="2">
    <location>
        <begin position="92"/>
        <end position="102"/>
    </location>
</feature>
<evidence type="ECO:0000259" key="3">
    <source>
        <dbReference type="PROSITE" id="PS51031"/>
    </source>
</evidence>
<feature type="compositionally biased region" description="Low complexity" evidence="2">
    <location>
        <begin position="80"/>
        <end position="90"/>
    </location>
</feature>
<feature type="region of interest" description="Disordered" evidence="2">
    <location>
        <begin position="77"/>
        <end position="114"/>
    </location>
</feature>